<comment type="caution">
    <text evidence="1">The sequence shown here is derived from an EMBL/GenBank/DDBJ whole genome shotgun (WGS) entry which is preliminary data.</text>
</comment>
<dbReference type="InterPro" id="IPR011009">
    <property type="entry name" value="Kinase-like_dom_sf"/>
</dbReference>
<evidence type="ECO:0000313" key="2">
    <source>
        <dbReference type="Proteomes" id="UP001597374"/>
    </source>
</evidence>
<reference evidence="2" key="1">
    <citation type="journal article" date="2019" name="Int. J. Syst. Evol. Microbiol.">
        <title>The Global Catalogue of Microorganisms (GCM) 10K type strain sequencing project: providing services to taxonomists for standard genome sequencing and annotation.</title>
        <authorList>
            <consortium name="The Broad Institute Genomics Platform"/>
            <consortium name="The Broad Institute Genome Sequencing Center for Infectious Disease"/>
            <person name="Wu L."/>
            <person name="Ma J."/>
        </authorList>
    </citation>
    <scope>NUCLEOTIDE SEQUENCE [LARGE SCALE GENOMIC DNA]</scope>
    <source>
        <strain evidence="2">CGMCC 4.1782</strain>
    </source>
</reference>
<protein>
    <submittedName>
        <fullName evidence="1">Aminoglycoside phosphotransferase family protein</fullName>
    </submittedName>
</protein>
<dbReference type="SUPFAM" id="SSF56112">
    <property type="entry name" value="Protein kinase-like (PK-like)"/>
    <property type="match status" value="1"/>
</dbReference>
<keyword evidence="2" id="KW-1185">Reference proteome</keyword>
<name>A0ABW5D1H6_9BACT</name>
<dbReference type="RefSeq" id="WP_250431316.1">
    <property type="nucleotide sequence ID" value="NZ_JALPRR010000003.1"/>
</dbReference>
<dbReference type="Proteomes" id="UP001597374">
    <property type="component" value="Unassembled WGS sequence"/>
</dbReference>
<evidence type="ECO:0000313" key="1">
    <source>
        <dbReference type="EMBL" id="MFD2247999.1"/>
    </source>
</evidence>
<sequence length="269" mass="30989">MRSIIKLGRYHYSKPSFIYHFGKWTFKIFTPNGKASKIAELQGNHGALGSMFWSGQVLRIKHRLFYLVMKRGEPICAENSLLAEQFIESKLQEALGYPVQPSSNAFDFKYLRNLENIGLKPGLLEKAENILRSVNLPVTSAHGDLHQGNMVHVDHQIKIIDWSMFTCNGSFITDYIHYHNYGQAIYYRESWTESILKEQPYLDKLAQELQTTSNHLRLAYSINRISGEIGQLSNLEVIPEKVIAKYNYVLKNIIDEFKEANVQRSDSIV</sequence>
<dbReference type="EMBL" id="JBHUIM010000002">
    <property type="protein sequence ID" value="MFD2247999.1"/>
    <property type="molecule type" value="Genomic_DNA"/>
</dbReference>
<proteinExistence type="predicted"/>
<gene>
    <name evidence="1" type="ORF">ACFSKP_17150</name>
</gene>
<accession>A0ABW5D1H6</accession>
<organism evidence="1 2">
    <name type="scientific">Pontibacter ruber</name>
    <dbReference type="NCBI Taxonomy" id="1343895"/>
    <lineage>
        <taxon>Bacteria</taxon>
        <taxon>Pseudomonadati</taxon>
        <taxon>Bacteroidota</taxon>
        <taxon>Cytophagia</taxon>
        <taxon>Cytophagales</taxon>
        <taxon>Hymenobacteraceae</taxon>
        <taxon>Pontibacter</taxon>
    </lineage>
</organism>